<evidence type="ECO:0000256" key="1">
    <source>
        <dbReference type="ARBA" id="ARBA00001946"/>
    </source>
</evidence>
<evidence type="ECO:0000256" key="3">
    <source>
        <dbReference type="ARBA" id="ARBA00022842"/>
    </source>
</evidence>
<dbReference type="GeneID" id="20090398"/>
<dbReference type="eggNOG" id="ENOG502RWBM">
    <property type="taxonomic scope" value="Eukaryota"/>
</dbReference>
<keyword evidence="3" id="KW-0460">Magnesium</keyword>
<dbReference type="GO" id="GO:0046380">
    <property type="term" value="P:N-acetylneuraminate biosynthetic process"/>
    <property type="evidence" value="ECO:0007669"/>
    <property type="project" value="TreeGrafter"/>
</dbReference>
<dbReference type="Gene3D" id="3.40.50.1000">
    <property type="entry name" value="HAD superfamily/HAD-like"/>
    <property type="match status" value="1"/>
</dbReference>
<dbReference type="AlphaFoldDB" id="A0A024TG07"/>
<dbReference type="InterPro" id="IPR036412">
    <property type="entry name" value="HAD-like_sf"/>
</dbReference>
<dbReference type="RefSeq" id="XP_008879038.1">
    <property type="nucleotide sequence ID" value="XM_008880816.1"/>
</dbReference>
<dbReference type="EMBL" id="KI914001">
    <property type="protein sequence ID" value="ETV92287.1"/>
    <property type="molecule type" value="Genomic_DNA"/>
</dbReference>
<dbReference type="SFLD" id="SFLDS00003">
    <property type="entry name" value="Haloacid_Dehalogenase"/>
    <property type="match status" value="1"/>
</dbReference>
<dbReference type="GO" id="GO:0050124">
    <property type="term" value="F:N-acylneuraminate-9-phosphatase activity"/>
    <property type="evidence" value="ECO:0007669"/>
    <property type="project" value="TreeGrafter"/>
</dbReference>
<comment type="cofactor">
    <cofactor evidence="1">
        <name>Mg(2+)</name>
        <dbReference type="ChEBI" id="CHEBI:18420"/>
    </cofactor>
</comment>
<protein>
    <recommendedName>
        <fullName evidence="5">Haloacid dehalogenase, type II</fullName>
    </recommendedName>
</protein>
<sequence>MPSLENGIRGVTFDLDDTLWCGKETLRRAAQVFHEHLERSYPLITQSLFETTWASVMAASAMRDFTALRQDTLIKCARSVGYEQLDNVVATSMHTFLAARSSPVLFEGVERVLQRLQERQMRLGVITNGNCQRKYLPPILRGAFGDVWVAPDSSNGYSKPHRVLFERALSLLKLDASHVVHVGDDYICDITGAKAVGMRTIWITSDPVDASMYPDADAIVRSIAEIIAVLETWSNVKW</sequence>
<gene>
    <name evidence="4" type="ORF">H310_13348</name>
</gene>
<dbReference type="NCBIfam" id="TIGR01549">
    <property type="entry name" value="HAD-SF-IA-v1"/>
    <property type="match status" value="1"/>
</dbReference>
<dbReference type="VEuPathDB" id="FungiDB:H310_13348"/>
<name>A0A024TG07_9STRA</name>
<dbReference type="OrthoDB" id="444127at2759"/>
<proteinExistence type="predicted"/>
<accession>A0A024TG07</accession>
<evidence type="ECO:0000256" key="2">
    <source>
        <dbReference type="ARBA" id="ARBA00022801"/>
    </source>
</evidence>
<reference evidence="4" key="1">
    <citation type="submission" date="2013-12" db="EMBL/GenBank/DDBJ databases">
        <title>The Genome Sequence of Aphanomyces invadans NJM9701.</title>
        <authorList>
            <consortium name="The Broad Institute Genomics Platform"/>
            <person name="Russ C."/>
            <person name="Tyler B."/>
            <person name="van West P."/>
            <person name="Dieguez-Uribeondo J."/>
            <person name="Young S.K."/>
            <person name="Zeng Q."/>
            <person name="Gargeya S."/>
            <person name="Fitzgerald M."/>
            <person name="Abouelleil A."/>
            <person name="Alvarado L."/>
            <person name="Chapman S.B."/>
            <person name="Gainer-Dewar J."/>
            <person name="Goldberg J."/>
            <person name="Griggs A."/>
            <person name="Gujja S."/>
            <person name="Hansen M."/>
            <person name="Howarth C."/>
            <person name="Imamovic A."/>
            <person name="Ireland A."/>
            <person name="Larimer J."/>
            <person name="McCowan C."/>
            <person name="Murphy C."/>
            <person name="Pearson M."/>
            <person name="Poon T.W."/>
            <person name="Priest M."/>
            <person name="Roberts A."/>
            <person name="Saif S."/>
            <person name="Shea T."/>
            <person name="Sykes S."/>
            <person name="Wortman J."/>
            <person name="Nusbaum C."/>
            <person name="Birren B."/>
        </authorList>
    </citation>
    <scope>NUCLEOTIDE SEQUENCE [LARGE SCALE GENOMIC DNA]</scope>
    <source>
        <strain evidence="4">NJM9701</strain>
    </source>
</reference>
<dbReference type="STRING" id="157072.A0A024TG07"/>
<dbReference type="SFLD" id="SFLDG01129">
    <property type="entry name" value="C1.5:_HAD__Beta-PGM__Phosphata"/>
    <property type="match status" value="1"/>
</dbReference>
<dbReference type="InterPro" id="IPR006439">
    <property type="entry name" value="HAD-SF_hydro_IA"/>
</dbReference>
<dbReference type="InterPro" id="IPR023214">
    <property type="entry name" value="HAD_sf"/>
</dbReference>
<dbReference type="Pfam" id="PF00702">
    <property type="entry name" value="Hydrolase"/>
    <property type="match status" value="1"/>
</dbReference>
<dbReference type="InterPro" id="IPR051400">
    <property type="entry name" value="HAD-like_hydrolase"/>
</dbReference>
<keyword evidence="2" id="KW-0378">Hydrolase</keyword>
<organism evidence="4">
    <name type="scientific">Aphanomyces invadans</name>
    <dbReference type="NCBI Taxonomy" id="157072"/>
    <lineage>
        <taxon>Eukaryota</taxon>
        <taxon>Sar</taxon>
        <taxon>Stramenopiles</taxon>
        <taxon>Oomycota</taxon>
        <taxon>Saprolegniomycetes</taxon>
        <taxon>Saprolegniales</taxon>
        <taxon>Verrucalvaceae</taxon>
        <taxon>Aphanomyces</taxon>
    </lineage>
</organism>
<dbReference type="SUPFAM" id="SSF56784">
    <property type="entry name" value="HAD-like"/>
    <property type="match status" value="1"/>
</dbReference>
<evidence type="ECO:0000313" key="4">
    <source>
        <dbReference type="EMBL" id="ETV92287.1"/>
    </source>
</evidence>
<dbReference type="PRINTS" id="PR00413">
    <property type="entry name" value="HADHALOGNASE"/>
</dbReference>
<dbReference type="Gene3D" id="1.20.120.1600">
    <property type="match status" value="1"/>
</dbReference>
<dbReference type="PANTHER" id="PTHR46470">
    <property type="entry name" value="N-ACYLNEURAMINATE-9-PHOSPHATASE"/>
    <property type="match status" value="1"/>
</dbReference>
<evidence type="ECO:0008006" key="5">
    <source>
        <dbReference type="Google" id="ProtNLM"/>
    </source>
</evidence>
<dbReference type="PANTHER" id="PTHR46470:SF3">
    <property type="entry name" value="N-ACYLNEURAMINATE-9-PHOSPHATASE"/>
    <property type="match status" value="1"/>
</dbReference>